<evidence type="ECO:0000256" key="5">
    <source>
        <dbReference type="ARBA" id="ARBA00023014"/>
    </source>
</evidence>
<name>A0AAC9NLD6_VIRHA</name>
<feature type="domain" description="Rieske" evidence="7">
    <location>
        <begin position="10"/>
        <end position="113"/>
    </location>
</feature>
<organism evidence="8 10">
    <name type="scientific">Virgibacillus halodenitrificans</name>
    <name type="common">Bacillus halodenitrificans</name>
    <dbReference type="NCBI Taxonomy" id="1482"/>
    <lineage>
        <taxon>Bacteria</taxon>
        <taxon>Bacillati</taxon>
        <taxon>Bacillota</taxon>
        <taxon>Bacilli</taxon>
        <taxon>Bacillales</taxon>
        <taxon>Bacillaceae</taxon>
        <taxon>Virgibacillus</taxon>
    </lineage>
</organism>
<dbReference type="KEGG" id="vhl:BME96_15060"/>
<reference evidence="8 10" key="1">
    <citation type="submission" date="2016-11" db="EMBL/GenBank/DDBJ databases">
        <title>Complete genome sequencing of Virgibacillus halodenitrificans PDB-F2.</title>
        <authorList>
            <person name="Sun Z."/>
            <person name="Zhou Y."/>
            <person name="Li H."/>
        </authorList>
    </citation>
    <scope>NUCLEOTIDE SEQUENCE [LARGE SCALE GENOMIC DNA]</scope>
    <source>
        <strain evidence="8 10">PDB-F2</strain>
    </source>
</reference>
<keyword evidence="2" id="KW-0479">Metal-binding</keyword>
<dbReference type="CDD" id="cd03469">
    <property type="entry name" value="Rieske_RO_Alpha_N"/>
    <property type="match status" value="1"/>
</dbReference>
<evidence type="ECO:0000259" key="7">
    <source>
        <dbReference type="PROSITE" id="PS51296"/>
    </source>
</evidence>
<evidence type="ECO:0000256" key="3">
    <source>
        <dbReference type="ARBA" id="ARBA00023002"/>
    </source>
</evidence>
<dbReference type="InterPro" id="IPR050584">
    <property type="entry name" value="Cholesterol_7-desaturase"/>
</dbReference>
<dbReference type="GO" id="GO:0004497">
    <property type="term" value="F:monooxygenase activity"/>
    <property type="evidence" value="ECO:0007669"/>
    <property type="project" value="UniProtKB-ARBA"/>
</dbReference>
<evidence type="ECO:0000313" key="8">
    <source>
        <dbReference type="EMBL" id="APC49432.1"/>
    </source>
</evidence>
<evidence type="ECO:0000313" key="9">
    <source>
        <dbReference type="EMBL" id="MBD1221085.1"/>
    </source>
</evidence>
<dbReference type="EMBL" id="JACWEZ010000001">
    <property type="protein sequence ID" value="MBD1221085.1"/>
    <property type="molecule type" value="Genomic_DNA"/>
</dbReference>
<keyword evidence="9" id="KW-0223">Dioxygenase</keyword>
<keyword evidence="4" id="KW-0408">Iron</keyword>
<evidence type="ECO:0000313" key="11">
    <source>
        <dbReference type="Proteomes" id="UP000621631"/>
    </source>
</evidence>
<feature type="region of interest" description="Disordered" evidence="6">
    <location>
        <begin position="323"/>
        <end position="348"/>
    </location>
</feature>
<dbReference type="Gene3D" id="3.90.380.10">
    <property type="entry name" value="Naphthalene 1,2-dioxygenase Alpha Subunit, Chain A, domain 1"/>
    <property type="match status" value="1"/>
</dbReference>
<dbReference type="AlphaFoldDB" id="A0AAC9NLD6"/>
<keyword evidence="5" id="KW-0411">Iron-sulfur</keyword>
<keyword evidence="1" id="KW-0001">2Fe-2S</keyword>
<dbReference type="GO" id="GO:0051213">
    <property type="term" value="F:dioxygenase activity"/>
    <property type="evidence" value="ECO:0007669"/>
    <property type="project" value="UniProtKB-KW"/>
</dbReference>
<dbReference type="Pfam" id="PF19112">
    <property type="entry name" value="VanA_C"/>
    <property type="match status" value="1"/>
</dbReference>
<dbReference type="PANTHER" id="PTHR21266:SF60">
    <property type="entry name" value="3-KETOSTEROID-9-ALPHA-MONOOXYGENASE, OXYGENASE COMPONENT"/>
    <property type="match status" value="1"/>
</dbReference>
<evidence type="ECO:0000256" key="1">
    <source>
        <dbReference type="ARBA" id="ARBA00022714"/>
    </source>
</evidence>
<evidence type="ECO:0000256" key="6">
    <source>
        <dbReference type="SAM" id="MobiDB-lite"/>
    </source>
</evidence>
<dbReference type="Proteomes" id="UP000182945">
    <property type="component" value="Chromosome"/>
</dbReference>
<dbReference type="SUPFAM" id="SSF50022">
    <property type="entry name" value="ISP domain"/>
    <property type="match status" value="1"/>
</dbReference>
<reference evidence="9 11" key="2">
    <citation type="submission" date="2020-09" db="EMBL/GenBank/DDBJ databases">
        <title>Draft Genome Sequences of Oil-Oxidizing Bacteria Halomonas titanicae, Marinobacter lutaoensis, and Virgibacillus halodenitrificans Isolated from Highly Saline Environments.</title>
        <authorList>
            <person name="Grouzdev D.S."/>
            <person name="Sokolova D.S."/>
            <person name="Semenova E.M."/>
            <person name="Borzenkov I.A."/>
            <person name="Bidzhieva S.K."/>
            <person name="Poltaraus A.B."/>
            <person name="Nazina T.N."/>
        </authorList>
    </citation>
    <scope>NUCLEOTIDE SEQUENCE [LARGE SCALE GENOMIC DNA]</scope>
    <source>
        <strain evidence="9 11">VKM B-3472D</strain>
    </source>
</reference>
<dbReference type="Pfam" id="PF00355">
    <property type="entry name" value="Rieske"/>
    <property type="match status" value="1"/>
</dbReference>
<gene>
    <name evidence="8" type="ORF">BME96_15060</name>
    <name evidence="9" type="ORF">IC602_00495</name>
</gene>
<dbReference type="RefSeq" id="WP_071649478.1">
    <property type="nucleotide sequence ID" value="NZ_CP017962.1"/>
</dbReference>
<protein>
    <submittedName>
        <fullName evidence="8">(2Fe-2S)-binding protein</fullName>
    </submittedName>
    <submittedName>
        <fullName evidence="9">Aromatic ring-hydroxylating dioxygenase subunit alpha</fullName>
    </submittedName>
</protein>
<dbReference type="PANTHER" id="PTHR21266">
    <property type="entry name" value="IRON-SULFUR DOMAIN CONTAINING PROTEIN"/>
    <property type="match status" value="1"/>
</dbReference>
<dbReference type="InterPro" id="IPR044043">
    <property type="entry name" value="VanA_C_cat"/>
</dbReference>
<evidence type="ECO:0000256" key="4">
    <source>
        <dbReference type="ARBA" id="ARBA00023004"/>
    </source>
</evidence>
<dbReference type="PROSITE" id="PS51296">
    <property type="entry name" value="RIESKE"/>
    <property type="match status" value="1"/>
</dbReference>
<keyword evidence="3" id="KW-0560">Oxidoreductase</keyword>
<accession>A0AAC9NLD6</accession>
<proteinExistence type="predicted"/>
<dbReference type="Gene3D" id="2.102.10.10">
    <property type="entry name" value="Rieske [2Fe-2S] iron-sulphur domain"/>
    <property type="match status" value="1"/>
</dbReference>
<dbReference type="GeneID" id="71515729"/>
<dbReference type="SUPFAM" id="SSF55961">
    <property type="entry name" value="Bet v1-like"/>
    <property type="match status" value="1"/>
</dbReference>
<evidence type="ECO:0000256" key="2">
    <source>
        <dbReference type="ARBA" id="ARBA00022723"/>
    </source>
</evidence>
<keyword evidence="11" id="KW-1185">Reference proteome</keyword>
<dbReference type="EMBL" id="CP017962">
    <property type="protein sequence ID" value="APC49432.1"/>
    <property type="molecule type" value="Genomic_DNA"/>
</dbReference>
<dbReference type="GO" id="GO:0016705">
    <property type="term" value="F:oxidoreductase activity, acting on paired donors, with incorporation or reduction of molecular oxygen"/>
    <property type="evidence" value="ECO:0007669"/>
    <property type="project" value="UniProtKB-ARBA"/>
</dbReference>
<sequence>MQQDRLWNEWHPVCKSEELQDDPKQVFVLGERVVIFRNEKGVHAFKDLCIHRGAALSLGKVVDGNLVCAYHAWEYNSEGTCVKIPALPCERPIPKKAKATVYHCQEYLGLIWVNLGDEPIQLINYPEYNQEGYRTIICGSYEVKANAPRIIENFLDVSHLMFVHEGMLGDTDHAEIVDYDVEFLDGRFITSKIPVYQPNADGRSKGGYTDYVYEILSPTAARFTKTTEGSDEEFTILTVVNQEDHEQCNVYMLLTRNYDLDQPDEPFREFQDTIFYQDLDVVESQKPELLPLDLQAEMHLKSDALTIAYRRWLDELGIENGTMPINSDKKQRARKRPIQKKTAAVNHK</sequence>
<dbReference type="GO" id="GO:0046872">
    <property type="term" value="F:metal ion binding"/>
    <property type="evidence" value="ECO:0007669"/>
    <property type="project" value="UniProtKB-KW"/>
</dbReference>
<dbReference type="GO" id="GO:0051537">
    <property type="term" value="F:2 iron, 2 sulfur cluster binding"/>
    <property type="evidence" value="ECO:0007669"/>
    <property type="project" value="UniProtKB-KW"/>
</dbReference>
<dbReference type="Proteomes" id="UP000621631">
    <property type="component" value="Unassembled WGS sequence"/>
</dbReference>
<evidence type="ECO:0000313" key="10">
    <source>
        <dbReference type="Proteomes" id="UP000182945"/>
    </source>
</evidence>
<dbReference type="InterPro" id="IPR036922">
    <property type="entry name" value="Rieske_2Fe-2S_sf"/>
</dbReference>
<dbReference type="InterPro" id="IPR017941">
    <property type="entry name" value="Rieske_2Fe-2S"/>
</dbReference>